<dbReference type="PROSITE" id="PS50235">
    <property type="entry name" value="USP_3"/>
    <property type="match status" value="1"/>
</dbReference>
<dbReference type="Proteomes" id="UP000192639">
    <property type="component" value="Unassembled WGS sequence"/>
</dbReference>
<dbReference type="EMBL" id="LWDP01000023">
    <property type="protein sequence ID" value="ORD94358.1"/>
    <property type="molecule type" value="Genomic_DNA"/>
</dbReference>
<dbReference type="InterPro" id="IPR038765">
    <property type="entry name" value="Papain-like_cys_pep_sf"/>
</dbReference>
<dbReference type="PANTHER" id="PTHR21646">
    <property type="entry name" value="UBIQUITIN CARBOXYL-TERMINAL HYDROLASE"/>
    <property type="match status" value="1"/>
</dbReference>
<dbReference type="PROSITE" id="PS00972">
    <property type="entry name" value="USP_1"/>
    <property type="match status" value="1"/>
</dbReference>
<feature type="domain" description="USP" evidence="1">
    <location>
        <begin position="190"/>
        <end position="663"/>
    </location>
</feature>
<dbReference type="Pfam" id="PF00443">
    <property type="entry name" value="UCH"/>
    <property type="match status" value="1"/>
</dbReference>
<dbReference type="SUPFAM" id="SSF54001">
    <property type="entry name" value="Cysteine proteinases"/>
    <property type="match status" value="1"/>
</dbReference>
<evidence type="ECO:0000313" key="2">
    <source>
        <dbReference type="EMBL" id="ORD94358.1"/>
    </source>
</evidence>
<dbReference type="InterPro" id="IPR028889">
    <property type="entry name" value="USP"/>
</dbReference>
<sequence length="663" mass="75246">MFYFIATKKYDKQNRALLKETNGRSNTRIKDNLMRDVDYVVFTPEEWAQIKGEYDIEIKMDKIYHCTIELRGFTEICLNNIRKDELTTDINNNTSQTNGAEQVLSKTIVIYGIETVYEAVLKVFMNPSTKMDKFNREYKVELGQTEIDIKSRFDDLAANYGNFEGDRCILIVHKRSNTTNTMVVNTNAVTGIPNLGNTCFMNSSIQCLLNCDELNTAILKTKPNENRYKKVVEEYKQVVRDHCSRDSGLLCVASLKREVGRLNPTFSGFDEQDAPEFIIALLSMLHDGTLCDKTVDVERVLDTSEYDSALSGIFSCKHSIRIRCSKCGVVSNKQEISTLLSLPIPNETVQIVLSIRDAFRIIRSDTVADAKEMARKIVGDDETGDDVIYVVTFYRNNSFNSIVQGNRLNKNSGGYYILYKLVNSSANVLCKTYYRTMLWLVYSKMSFDFMVKIETKKYSVNEFKDAIVAGLYKECAGLLLPGVTLSKFGTHVTVELANDISNTVIDRKIASCEVYFVRLAEIFGNNLKLNDAIHVEDCVAEYLKEGPINFSHQAKGESDGCQGECSISTAIESTPPYMFITLKRFTSTGTKINTFVDFRERLLINGVAYELVGVVCHFKIGIFYGHYVSYVKKGDSWYCCNDSVVSRGKVEKKTAYVFLYRRV</sequence>
<evidence type="ECO:0000259" key="1">
    <source>
        <dbReference type="PROSITE" id="PS50235"/>
    </source>
</evidence>
<dbReference type="Gene3D" id="3.90.70.10">
    <property type="entry name" value="Cysteine proteinases"/>
    <property type="match status" value="2"/>
</dbReference>
<evidence type="ECO:0000313" key="3">
    <source>
        <dbReference type="Proteomes" id="UP000192639"/>
    </source>
</evidence>
<dbReference type="OrthoDB" id="2195025at2759"/>
<comment type="caution">
    <text evidence="2">The sequence shown here is derived from an EMBL/GenBank/DDBJ whole genome shotgun (WGS) entry which is preliminary data.</text>
</comment>
<dbReference type="CDD" id="cd02257">
    <property type="entry name" value="Peptidase_C19"/>
    <property type="match status" value="1"/>
</dbReference>
<reference evidence="2 3" key="1">
    <citation type="journal article" date="2017" name="Environ. Microbiol.">
        <title>Decay of the glycolytic pathway and adaptation to intranuclear parasitism within Enterocytozoonidae microsporidia.</title>
        <authorList>
            <person name="Wiredu Boakye D."/>
            <person name="Jaroenlak P."/>
            <person name="Prachumwat A."/>
            <person name="Williams T.A."/>
            <person name="Bateman K.S."/>
            <person name="Itsathitphaisarn O."/>
            <person name="Sritunyalucksana K."/>
            <person name="Paszkiewicz K.H."/>
            <person name="Moore K.A."/>
            <person name="Stentiford G.D."/>
            <person name="Williams B.A."/>
        </authorList>
    </citation>
    <scope>NUCLEOTIDE SEQUENCE [LARGE SCALE GENOMIC DNA]</scope>
    <source>
        <strain evidence="2 3">GB1</strain>
    </source>
</reference>
<proteinExistence type="predicted"/>
<accession>A0A1Y1S7E3</accession>
<protein>
    <submittedName>
        <fullName evidence="2">UBP15</fullName>
    </submittedName>
</protein>
<dbReference type="InterPro" id="IPR018200">
    <property type="entry name" value="USP_CS"/>
</dbReference>
<dbReference type="InterPro" id="IPR001394">
    <property type="entry name" value="Peptidase_C19_UCH"/>
</dbReference>
<dbReference type="InterPro" id="IPR050185">
    <property type="entry name" value="Ub_carboxyl-term_hydrolase"/>
</dbReference>
<gene>
    <name evidence="2" type="primary">UBP15</name>
    <name evidence="2" type="ORF">ECANGB1_822</name>
</gene>
<keyword evidence="3" id="KW-1185">Reference proteome</keyword>
<organism evidence="2 3">
    <name type="scientific">Enterospora canceri</name>
    <dbReference type="NCBI Taxonomy" id="1081671"/>
    <lineage>
        <taxon>Eukaryota</taxon>
        <taxon>Fungi</taxon>
        <taxon>Fungi incertae sedis</taxon>
        <taxon>Microsporidia</taxon>
        <taxon>Enterocytozoonidae</taxon>
        <taxon>Enterospora</taxon>
    </lineage>
</organism>
<dbReference type="VEuPathDB" id="MicrosporidiaDB:ECANGB1_822"/>
<dbReference type="GO" id="GO:0004843">
    <property type="term" value="F:cysteine-type deubiquitinase activity"/>
    <property type="evidence" value="ECO:0007669"/>
    <property type="project" value="InterPro"/>
</dbReference>
<dbReference type="AlphaFoldDB" id="A0A1Y1S7E3"/>
<name>A0A1Y1S7E3_9MICR</name>
<dbReference type="GO" id="GO:0016579">
    <property type="term" value="P:protein deubiquitination"/>
    <property type="evidence" value="ECO:0007669"/>
    <property type="project" value="InterPro"/>
</dbReference>